<name>A0ABT3M6A1_9LEPT</name>
<sequence>MFLQTTKTLAELIDGLSWISTAERLKDFEIIDLRPIFEKFETLFQLAHGMLVIDPTLSLMGSHQNKVINLNGVDMGERVKETLLQLQNSIQDCISILSELESQNLIPFMEENLFSRFQTQYKEIHSLSKELWILFDSYEMVVI</sequence>
<reference evidence="1 2" key="1">
    <citation type="submission" date="2022-06" db="EMBL/GenBank/DDBJ databases">
        <title>Leptospira isolates from biofilms formed at urban environments.</title>
        <authorList>
            <person name="Ribeiro P.S."/>
            <person name="Sousa T."/>
            <person name="Carvalho N."/>
            <person name="Aburjaile F."/>
            <person name="Neves F."/>
            <person name="Oliveira D."/>
            <person name="Blanco L."/>
            <person name="Lima J."/>
            <person name="Costa F."/>
            <person name="Brenig B."/>
            <person name="Soares S."/>
            <person name="Ramos R."/>
            <person name="Goes-Neto A."/>
            <person name="Matiuzzi M."/>
            <person name="Azevedo V."/>
            <person name="Ristow P."/>
        </authorList>
    </citation>
    <scope>NUCLEOTIDE SEQUENCE [LARGE SCALE GENOMIC DNA]</scope>
    <source>
        <strain evidence="1 2">VSF14</strain>
    </source>
</reference>
<organism evidence="1 2">
    <name type="scientific">Leptospira paudalimensis</name>
    <dbReference type="NCBI Taxonomy" id="2950024"/>
    <lineage>
        <taxon>Bacteria</taxon>
        <taxon>Pseudomonadati</taxon>
        <taxon>Spirochaetota</taxon>
        <taxon>Spirochaetia</taxon>
        <taxon>Leptospirales</taxon>
        <taxon>Leptospiraceae</taxon>
        <taxon>Leptospira</taxon>
    </lineage>
</organism>
<dbReference type="Proteomes" id="UP001208794">
    <property type="component" value="Unassembled WGS sequence"/>
</dbReference>
<proteinExistence type="predicted"/>
<evidence type="ECO:0000313" key="2">
    <source>
        <dbReference type="Proteomes" id="UP001208794"/>
    </source>
</evidence>
<gene>
    <name evidence="1" type="ORF">ND855_07195</name>
</gene>
<evidence type="ECO:0000313" key="1">
    <source>
        <dbReference type="EMBL" id="MCW7503905.1"/>
    </source>
</evidence>
<keyword evidence="2" id="KW-1185">Reference proteome</keyword>
<comment type="caution">
    <text evidence="1">The sequence shown here is derived from an EMBL/GenBank/DDBJ whole genome shotgun (WGS) entry which is preliminary data.</text>
</comment>
<accession>A0ABT3M6A1</accession>
<protein>
    <submittedName>
        <fullName evidence="1">Uncharacterized protein</fullName>
    </submittedName>
</protein>
<dbReference type="EMBL" id="JAMQPR010000001">
    <property type="protein sequence ID" value="MCW7503905.1"/>
    <property type="molecule type" value="Genomic_DNA"/>
</dbReference>
<dbReference type="RefSeq" id="WP_265357780.1">
    <property type="nucleotide sequence ID" value="NZ_JAMQPR010000001.1"/>
</dbReference>